<keyword evidence="2" id="KW-1185">Reference proteome</keyword>
<sequence>MTACVVPIEVLDAILDSLDGDPVELRTCSLTCHAWVHICRQRLFQSVDLRCTKARCDGFLRVLQSSASTGAPIADYVRELTLYGVFSPSLGGDCDSLCRFIGFNILEMLTCTTQLVHPGPTIRITLGRILKRLHRTQLLRLVCFNWTDIAPFAFRGQASASSRALVDLFAGMPAVSSLEVLQSTFLSPSELLRLLAAFPGLSTLTLQSIHFHPDADSFDRPNSAALRHSSVGVRRIEKLCLDADIKMLPSFVEGLLSPPFAPAVREMSINSCVRSAENLTTAMLLSRTRSTLEVLRVNYYYPATFLDIQLSLREVDCSQHHKLRVVTLSYYFDSSRSIRTICPYLPQFLKSLPKGIRQLQLRFIVHCVVSIYPTVYLNFTDWDVLDQALAELHERLTALRITIDVRTLRIDGHHIDGLLDIVRPIIDRLPMSLRGGAQVYLLGSCSRGVYVESDREPIWLGSPSL</sequence>
<gene>
    <name evidence="1" type="ORF">C8Q71DRAFT_384581</name>
</gene>
<organism evidence="1 2">
    <name type="scientific">Rhodofomes roseus</name>
    <dbReference type="NCBI Taxonomy" id="34475"/>
    <lineage>
        <taxon>Eukaryota</taxon>
        <taxon>Fungi</taxon>
        <taxon>Dikarya</taxon>
        <taxon>Basidiomycota</taxon>
        <taxon>Agaricomycotina</taxon>
        <taxon>Agaricomycetes</taxon>
        <taxon>Polyporales</taxon>
        <taxon>Rhodofomes</taxon>
    </lineage>
</organism>
<evidence type="ECO:0000313" key="2">
    <source>
        <dbReference type="Proteomes" id="UP000814176"/>
    </source>
</evidence>
<evidence type="ECO:0008006" key="3">
    <source>
        <dbReference type="Google" id="ProtNLM"/>
    </source>
</evidence>
<dbReference type="InterPro" id="IPR036047">
    <property type="entry name" value="F-box-like_dom_sf"/>
</dbReference>
<proteinExistence type="predicted"/>
<comment type="caution">
    <text evidence="1">The sequence shown here is derived from an EMBL/GenBank/DDBJ whole genome shotgun (WGS) entry which is preliminary data.</text>
</comment>
<protein>
    <recommendedName>
        <fullName evidence="3">F-box domain-containing protein</fullName>
    </recommendedName>
</protein>
<dbReference type="EMBL" id="JADCUA010000034">
    <property type="protein sequence ID" value="KAH9829959.1"/>
    <property type="molecule type" value="Genomic_DNA"/>
</dbReference>
<dbReference type="Proteomes" id="UP000814176">
    <property type="component" value="Unassembled WGS sequence"/>
</dbReference>
<dbReference type="SUPFAM" id="SSF81383">
    <property type="entry name" value="F-box domain"/>
    <property type="match status" value="1"/>
</dbReference>
<accession>A0ABQ8JZZ7</accession>
<dbReference type="GeneID" id="71998952"/>
<dbReference type="RefSeq" id="XP_047773322.1">
    <property type="nucleotide sequence ID" value="XM_047918220.1"/>
</dbReference>
<reference evidence="1 2" key="1">
    <citation type="journal article" date="2021" name="Environ. Microbiol.">
        <title>Gene family expansions and transcriptome signatures uncover fungal adaptations to wood decay.</title>
        <authorList>
            <person name="Hage H."/>
            <person name="Miyauchi S."/>
            <person name="Viragh M."/>
            <person name="Drula E."/>
            <person name="Min B."/>
            <person name="Chaduli D."/>
            <person name="Navarro D."/>
            <person name="Favel A."/>
            <person name="Norest M."/>
            <person name="Lesage-Meessen L."/>
            <person name="Balint B."/>
            <person name="Merenyi Z."/>
            <person name="de Eugenio L."/>
            <person name="Morin E."/>
            <person name="Martinez A.T."/>
            <person name="Baldrian P."/>
            <person name="Stursova M."/>
            <person name="Martinez M.J."/>
            <person name="Novotny C."/>
            <person name="Magnuson J.K."/>
            <person name="Spatafora J.W."/>
            <person name="Maurice S."/>
            <person name="Pangilinan J."/>
            <person name="Andreopoulos W."/>
            <person name="LaButti K."/>
            <person name="Hundley H."/>
            <person name="Na H."/>
            <person name="Kuo A."/>
            <person name="Barry K."/>
            <person name="Lipzen A."/>
            <person name="Henrissat B."/>
            <person name="Riley R."/>
            <person name="Ahrendt S."/>
            <person name="Nagy L.G."/>
            <person name="Grigoriev I.V."/>
            <person name="Martin F."/>
            <person name="Rosso M.N."/>
        </authorList>
    </citation>
    <scope>NUCLEOTIDE SEQUENCE [LARGE SCALE GENOMIC DNA]</scope>
    <source>
        <strain evidence="1 2">CIRM-BRFM 1785</strain>
    </source>
</reference>
<evidence type="ECO:0000313" key="1">
    <source>
        <dbReference type="EMBL" id="KAH9829959.1"/>
    </source>
</evidence>
<name>A0ABQ8JZZ7_9APHY</name>